<organism evidence="2 3">
    <name type="scientific">Bifidobacterium hapali</name>
    <dbReference type="NCBI Taxonomy" id="1630172"/>
    <lineage>
        <taxon>Bacteria</taxon>
        <taxon>Bacillati</taxon>
        <taxon>Actinomycetota</taxon>
        <taxon>Actinomycetes</taxon>
        <taxon>Bifidobacteriales</taxon>
        <taxon>Bifidobacteriaceae</taxon>
        <taxon>Bifidobacterium</taxon>
    </lineage>
</organism>
<accession>A0A261FY69</accession>
<feature type="transmembrane region" description="Helical" evidence="1">
    <location>
        <begin position="395"/>
        <end position="416"/>
    </location>
</feature>
<feature type="transmembrane region" description="Helical" evidence="1">
    <location>
        <begin position="248"/>
        <end position="266"/>
    </location>
</feature>
<reference evidence="2 3" key="1">
    <citation type="journal article" date="2017" name="BMC Genomics">
        <title>Comparative genomic and phylogenomic analyses of the Bifidobacteriaceae family.</title>
        <authorList>
            <person name="Lugli G.A."/>
            <person name="Milani C."/>
            <person name="Turroni F."/>
            <person name="Duranti S."/>
            <person name="Mancabelli L."/>
            <person name="Mangifesta M."/>
            <person name="Ferrario C."/>
            <person name="Modesto M."/>
            <person name="Mattarelli P."/>
            <person name="Jiri K."/>
            <person name="van Sinderen D."/>
            <person name="Ventura M."/>
        </authorList>
    </citation>
    <scope>NUCLEOTIDE SEQUENCE [LARGE SCALE GENOMIC DNA]</scope>
    <source>
        <strain evidence="2 3">DSM 100202</strain>
    </source>
</reference>
<proteinExistence type="predicted"/>
<dbReference type="EMBL" id="MWWY01000025">
    <property type="protein sequence ID" value="OZG64112.1"/>
    <property type="molecule type" value="Genomic_DNA"/>
</dbReference>
<feature type="transmembrane region" description="Helical" evidence="1">
    <location>
        <begin position="40"/>
        <end position="58"/>
    </location>
</feature>
<evidence type="ECO:0000256" key="1">
    <source>
        <dbReference type="SAM" id="Phobius"/>
    </source>
</evidence>
<feature type="transmembrane region" description="Helical" evidence="1">
    <location>
        <begin position="78"/>
        <end position="97"/>
    </location>
</feature>
<feature type="transmembrane region" description="Helical" evidence="1">
    <location>
        <begin position="207"/>
        <end position="228"/>
    </location>
</feature>
<feature type="transmembrane region" description="Helical" evidence="1">
    <location>
        <begin position="290"/>
        <end position="314"/>
    </location>
</feature>
<keyword evidence="1" id="KW-0812">Transmembrane</keyword>
<keyword evidence="3" id="KW-1185">Reference proteome</keyword>
<dbReference type="Proteomes" id="UP000216074">
    <property type="component" value="Unassembled WGS sequence"/>
</dbReference>
<sequence>MSNQHDFSSNSSHSPIDDALQKTATTDITTPDRPVSRRPISVRTIQLLAASFAIPLLFDRLILGGLPYTYGYPDRMNLLFAMFWLVCVTITTALHWRIARMRPLVWYITAAIVALACWMVIHGGGIYTDNLEYGLLTGIIAIPSLLMLHVQLVNGRYNIHHPFGIALRWLTGWVIQPFINLNTFAHCTADIAHISIQDQRRPVIRKIGIALLITIPVLMVITALLMNADMVFSYAITRIIGDINLTSFIMHALLVLLTFPLMFSLLEQQDRTTGSIAALYKRSVTVKPDALIMSIMLGALLVVYAFFCAVQFTFLFAQEGLPGGLTYAEYARSGFFQLLLIAAVNLMLFGIVLTYVQRTRMLTIMLIGLIAATGVMLASAATRLGLYIGAYGLTWLRFTSMSFIALLAVILVLCLVRMGVTHMPLITVCFILAVAWYIALGYCNVASIVTNYNLMHGFDMA</sequence>
<gene>
    <name evidence="2" type="ORF">BHAP_1279</name>
</gene>
<keyword evidence="1" id="KW-1133">Transmembrane helix</keyword>
<protein>
    <submittedName>
        <fullName evidence="2">Uncharacterized protein</fullName>
    </submittedName>
</protein>
<dbReference type="InterPro" id="IPR025291">
    <property type="entry name" value="DUF4153"/>
</dbReference>
<evidence type="ECO:0000313" key="3">
    <source>
        <dbReference type="Proteomes" id="UP000216074"/>
    </source>
</evidence>
<feature type="transmembrane region" description="Helical" evidence="1">
    <location>
        <begin position="363"/>
        <end position="389"/>
    </location>
</feature>
<feature type="transmembrane region" description="Helical" evidence="1">
    <location>
        <begin position="428"/>
        <end position="449"/>
    </location>
</feature>
<dbReference type="AlphaFoldDB" id="A0A261FY69"/>
<name>A0A261FY69_9BIFI</name>
<dbReference type="Pfam" id="PF13687">
    <property type="entry name" value="DUF4153"/>
    <property type="match status" value="1"/>
</dbReference>
<feature type="transmembrane region" description="Helical" evidence="1">
    <location>
        <begin position="334"/>
        <end position="356"/>
    </location>
</feature>
<feature type="transmembrane region" description="Helical" evidence="1">
    <location>
        <begin position="133"/>
        <end position="153"/>
    </location>
</feature>
<comment type="caution">
    <text evidence="2">The sequence shown here is derived from an EMBL/GenBank/DDBJ whole genome shotgun (WGS) entry which is preliminary data.</text>
</comment>
<evidence type="ECO:0000313" key="2">
    <source>
        <dbReference type="EMBL" id="OZG64112.1"/>
    </source>
</evidence>
<keyword evidence="1" id="KW-0472">Membrane</keyword>
<feature type="transmembrane region" description="Helical" evidence="1">
    <location>
        <begin position="104"/>
        <end position="121"/>
    </location>
</feature>